<evidence type="ECO:0000256" key="7">
    <source>
        <dbReference type="RuleBase" id="RU003879"/>
    </source>
</evidence>
<evidence type="ECO:0000256" key="1">
    <source>
        <dbReference type="ARBA" id="ARBA00004162"/>
    </source>
</evidence>
<keyword evidence="4 7" id="KW-0812">Transmembrane</keyword>
<protein>
    <recommendedName>
        <fullName evidence="11">Biopolymer transporter ExbD</fullName>
    </recommendedName>
</protein>
<dbReference type="Pfam" id="PF02472">
    <property type="entry name" value="ExbD"/>
    <property type="match status" value="1"/>
</dbReference>
<evidence type="ECO:0000256" key="4">
    <source>
        <dbReference type="ARBA" id="ARBA00022692"/>
    </source>
</evidence>
<feature type="transmembrane region" description="Helical" evidence="8">
    <location>
        <begin position="21"/>
        <end position="39"/>
    </location>
</feature>
<keyword evidence="6 8" id="KW-0472">Membrane</keyword>
<keyword evidence="5 8" id="KW-1133">Transmembrane helix</keyword>
<evidence type="ECO:0000256" key="2">
    <source>
        <dbReference type="ARBA" id="ARBA00005811"/>
    </source>
</evidence>
<evidence type="ECO:0000313" key="9">
    <source>
        <dbReference type="EMBL" id="GMG83531.1"/>
    </source>
</evidence>
<dbReference type="PANTHER" id="PTHR30558">
    <property type="entry name" value="EXBD MEMBRANE COMPONENT OF PMF-DRIVEN MACROMOLECULE IMPORT SYSTEM"/>
    <property type="match status" value="1"/>
</dbReference>
<dbReference type="EMBL" id="BSYI01000020">
    <property type="protein sequence ID" value="GMG83531.1"/>
    <property type="molecule type" value="Genomic_DNA"/>
</dbReference>
<evidence type="ECO:0000313" key="10">
    <source>
        <dbReference type="Proteomes" id="UP001239909"/>
    </source>
</evidence>
<dbReference type="InterPro" id="IPR003400">
    <property type="entry name" value="ExbD"/>
</dbReference>
<evidence type="ECO:0000256" key="8">
    <source>
        <dbReference type="SAM" id="Phobius"/>
    </source>
</evidence>
<evidence type="ECO:0000256" key="3">
    <source>
        <dbReference type="ARBA" id="ARBA00022475"/>
    </source>
</evidence>
<keyword evidence="7" id="KW-0653">Protein transport</keyword>
<dbReference type="RefSeq" id="WP_285672326.1">
    <property type="nucleotide sequence ID" value="NZ_BSYI01000020.1"/>
</dbReference>
<name>A0ABQ6LM60_9RHOB</name>
<sequence length="136" mass="14015">MTRRLSARRRRQEGDDGVLPLVNVVFLLLIFFMVAGQLTRADPFEIAPPVSGSEGAAPDAPPTVWVGPEGQLSLGEAAMDEAALVAAVAGAAGASEAGVRVLADGRVEARRLVRLVAALRAAGVGEVTLMTVARGT</sequence>
<comment type="caution">
    <text evidence="9">The sequence shown here is derived from an EMBL/GenBank/DDBJ whole genome shotgun (WGS) entry which is preliminary data.</text>
</comment>
<organism evidence="9 10">
    <name type="scientific">Paralimibaculum aggregatum</name>
    <dbReference type="NCBI Taxonomy" id="3036245"/>
    <lineage>
        <taxon>Bacteria</taxon>
        <taxon>Pseudomonadati</taxon>
        <taxon>Pseudomonadota</taxon>
        <taxon>Alphaproteobacteria</taxon>
        <taxon>Rhodobacterales</taxon>
        <taxon>Paracoccaceae</taxon>
        <taxon>Paralimibaculum</taxon>
    </lineage>
</organism>
<keyword evidence="10" id="KW-1185">Reference proteome</keyword>
<reference evidence="9 10" key="1">
    <citation type="submission" date="2023-04" db="EMBL/GenBank/DDBJ databases">
        <title>Marinoamorphus aggregata gen. nov., sp. Nov., isolate from tissue of brittle star Ophioplocus japonicus.</title>
        <authorList>
            <person name="Kawano K."/>
            <person name="Sawayama S."/>
            <person name="Nakagawa S."/>
        </authorList>
    </citation>
    <scope>NUCLEOTIDE SEQUENCE [LARGE SCALE GENOMIC DNA]</scope>
    <source>
        <strain evidence="9 10">NKW23</strain>
    </source>
</reference>
<proteinExistence type="inferred from homology"/>
<evidence type="ECO:0008006" key="11">
    <source>
        <dbReference type="Google" id="ProtNLM"/>
    </source>
</evidence>
<comment type="subcellular location">
    <subcellularLocation>
        <location evidence="1">Cell membrane</location>
        <topology evidence="1">Single-pass membrane protein</topology>
    </subcellularLocation>
    <subcellularLocation>
        <location evidence="7">Cell membrane</location>
        <topology evidence="7">Single-pass type II membrane protein</topology>
    </subcellularLocation>
</comment>
<accession>A0ABQ6LM60</accession>
<dbReference type="Proteomes" id="UP001239909">
    <property type="component" value="Unassembled WGS sequence"/>
</dbReference>
<evidence type="ECO:0000256" key="6">
    <source>
        <dbReference type="ARBA" id="ARBA00023136"/>
    </source>
</evidence>
<keyword evidence="7" id="KW-0813">Transport</keyword>
<comment type="similarity">
    <text evidence="2 7">Belongs to the ExbD/TolR family.</text>
</comment>
<gene>
    <name evidence="9" type="ORF">LNKW23_27440</name>
</gene>
<keyword evidence="3" id="KW-1003">Cell membrane</keyword>
<dbReference type="Gene3D" id="3.30.420.270">
    <property type="match status" value="1"/>
</dbReference>
<evidence type="ECO:0000256" key="5">
    <source>
        <dbReference type="ARBA" id="ARBA00022989"/>
    </source>
</evidence>